<keyword evidence="2" id="KW-1185">Reference proteome</keyword>
<gene>
    <name evidence="1" type="ORF">G2W53_044647</name>
</gene>
<name>A0A834SCL6_9FABA</name>
<evidence type="ECO:0000313" key="2">
    <source>
        <dbReference type="Proteomes" id="UP000634136"/>
    </source>
</evidence>
<protein>
    <submittedName>
        <fullName evidence="1">Uncharacterized protein</fullName>
    </submittedName>
</protein>
<proteinExistence type="predicted"/>
<dbReference type="EMBL" id="JAAIUW010000136">
    <property type="protein sequence ID" value="KAF7800866.1"/>
    <property type="molecule type" value="Genomic_DNA"/>
</dbReference>
<reference evidence="1" key="1">
    <citation type="submission" date="2020-09" db="EMBL/GenBank/DDBJ databases">
        <title>Genome-Enabled Discovery of Anthraquinone Biosynthesis in Senna tora.</title>
        <authorList>
            <person name="Kang S.-H."/>
            <person name="Pandey R.P."/>
            <person name="Lee C.-M."/>
            <person name="Sim J.-S."/>
            <person name="Jeong J.-T."/>
            <person name="Choi B.-S."/>
            <person name="Jung M."/>
            <person name="Ginzburg D."/>
            <person name="Zhao K."/>
            <person name="Won S.Y."/>
            <person name="Oh T.-J."/>
            <person name="Yu Y."/>
            <person name="Kim N.-H."/>
            <person name="Lee O.R."/>
            <person name="Lee T.-H."/>
            <person name="Bashyal P."/>
            <person name="Kim T.-S."/>
            <person name="Lee W.-H."/>
            <person name="Kawkins C."/>
            <person name="Kim C.-K."/>
            <person name="Kim J.S."/>
            <person name="Ahn B.O."/>
            <person name="Rhee S.Y."/>
            <person name="Sohng J.K."/>
        </authorList>
    </citation>
    <scope>NUCLEOTIDE SEQUENCE</scope>
    <source>
        <tissue evidence="1">Leaf</tissue>
    </source>
</reference>
<evidence type="ECO:0000313" key="1">
    <source>
        <dbReference type="EMBL" id="KAF7800866.1"/>
    </source>
</evidence>
<dbReference type="AlphaFoldDB" id="A0A834SCL6"/>
<accession>A0A834SCL6</accession>
<organism evidence="1 2">
    <name type="scientific">Senna tora</name>
    <dbReference type="NCBI Taxonomy" id="362788"/>
    <lineage>
        <taxon>Eukaryota</taxon>
        <taxon>Viridiplantae</taxon>
        <taxon>Streptophyta</taxon>
        <taxon>Embryophyta</taxon>
        <taxon>Tracheophyta</taxon>
        <taxon>Spermatophyta</taxon>
        <taxon>Magnoliopsida</taxon>
        <taxon>eudicotyledons</taxon>
        <taxon>Gunneridae</taxon>
        <taxon>Pentapetalae</taxon>
        <taxon>rosids</taxon>
        <taxon>fabids</taxon>
        <taxon>Fabales</taxon>
        <taxon>Fabaceae</taxon>
        <taxon>Caesalpinioideae</taxon>
        <taxon>Cassia clade</taxon>
        <taxon>Senna</taxon>
    </lineage>
</organism>
<dbReference type="Proteomes" id="UP000634136">
    <property type="component" value="Unassembled WGS sequence"/>
</dbReference>
<comment type="caution">
    <text evidence="1">The sequence shown here is derived from an EMBL/GenBank/DDBJ whole genome shotgun (WGS) entry which is preliminary data.</text>
</comment>
<sequence>MKSGQREEGWQNTATARLQRSNFGANQSPGHDLNLTPSVSKKGLQTGIQGLCCLSGDGQQMVAFVSCVVEVAEAVAAAADTSSVIFQSLFLGLPAPLVSHVDATPSASCGAHEDPELCKATLSLPEEAPPGCVTAFTEDSHALFLCFAEFISAYMEYGWETLGNGALGGSRKCFPEYTDEPLEFAIEEEYLSRNML</sequence>